<dbReference type="AlphaFoldDB" id="A0A438GB63"/>
<sequence>MSGAKGMQGAIEQNKKRRTVNRPCPQLVCLQFAECFEKDVKVECESQHEVLVDKLEEGSQSQEVHYSTSSCVSNVQCVNEDAEAVNEIADSVISSRALQDKDENKAIEEEPILSDLKHSISVEVKLKEWNRDSFGRIELRKMLLWNRYRSGMQGRKLAD</sequence>
<proteinExistence type="predicted"/>
<evidence type="ECO:0000313" key="2">
    <source>
        <dbReference type="Proteomes" id="UP000288805"/>
    </source>
</evidence>
<accession>A0A438GB63</accession>
<protein>
    <submittedName>
        <fullName evidence="1">Uncharacterized protein</fullName>
    </submittedName>
</protein>
<dbReference type="Proteomes" id="UP000288805">
    <property type="component" value="Unassembled WGS sequence"/>
</dbReference>
<name>A0A438GB63_VITVI</name>
<organism evidence="1 2">
    <name type="scientific">Vitis vinifera</name>
    <name type="common">Grape</name>
    <dbReference type="NCBI Taxonomy" id="29760"/>
    <lineage>
        <taxon>Eukaryota</taxon>
        <taxon>Viridiplantae</taxon>
        <taxon>Streptophyta</taxon>
        <taxon>Embryophyta</taxon>
        <taxon>Tracheophyta</taxon>
        <taxon>Spermatophyta</taxon>
        <taxon>Magnoliopsida</taxon>
        <taxon>eudicotyledons</taxon>
        <taxon>Gunneridae</taxon>
        <taxon>Pentapetalae</taxon>
        <taxon>rosids</taxon>
        <taxon>Vitales</taxon>
        <taxon>Vitaceae</taxon>
        <taxon>Viteae</taxon>
        <taxon>Vitis</taxon>
    </lineage>
</organism>
<reference evidence="1 2" key="1">
    <citation type="journal article" date="2018" name="PLoS Genet.">
        <title>Population sequencing reveals clonal diversity and ancestral inbreeding in the grapevine cultivar Chardonnay.</title>
        <authorList>
            <person name="Roach M.J."/>
            <person name="Johnson D.L."/>
            <person name="Bohlmann J."/>
            <person name="van Vuuren H.J."/>
            <person name="Jones S.J."/>
            <person name="Pretorius I.S."/>
            <person name="Schmidt S.A."/>
            <person name="Borneman A.R."/>
        </authorList>
    </citation>
    <scope>NUCLEOTIDE SEQUENCE [LARGE SCALE GENOMIC DNA]</scope>
    <source>
        <strain evidence="2">cv. Chardonnay</strain>
        <tissue evidence="1">Leaf</tissue>
    </source>
</reference>
<gene>
    <name evidence="1" type="ORF">CK203_054502</name>
</gene>
<evidence type="ECO:0000313" key="1">
    <source>
        <dbReference type="EMBL" id="RVW69453.1"/>
    </source>
</evidence>
<comment type="caution">
    <text evidence="1">The sequence shown here is derived from an EMBL/GenBank/DDBJ whole genome shotgun (WGS) entry which is preliminary data.</text>
</comment>
<dbReference type="EMBL" id="QGNW01000496">
    <property type="protein sequence ID" value="RVW69453.1"/>
    <property type="molecule type" value="Genomic_DNA"/>
</dbReference>